<protein>
    <submittedName>
        <fullName evidence="1">Uncharacterized protein</fullName>
    </submittedName>
</protein>
<dbReference type="AlphaFoldDB" id="A0A561TSQ8"/>
<reference evidence="1 2" key="1">
    <citation type="submission" date="2019-06" db="EMBL/GenBank/DDBJ databases">
        <title>Sequencing the genomes of 1000 actinobacteria strains.</title>
        <authorList>
            <person name="Klenk H.-P."/>
        </authorList>
    </citation>
    <scope>NUCLEOTIDE SEQUENCE [LARGE SCALE GENOMIC DNA]</scope>
    <source>
        <strain evidence="1 2">DSM 44826</strain>
    </source>
</reference>
<evidence type="ECO:0000313" key="2">
    <source>
        <dbReference type="Proteomes" id="UP000317940"/>
    </source>
</evidence>
<dbReference type="Proteomes" id="UP000317940">
    <property type="component" value="Unassembled WGS sequence"/>
</dbReference>
<accession>A0A561TSQ8</accession>
<evidence type="ECO:0000313" key="1">
    <source>
        <dbReference type="EMBL" id="TWF90155.1"/>
    </source>
</evidence>
<proteinExistence type="predicted"/>
<keyword evidence="2" id="KW-1185">Reference proteome</keyword>
<dbReference type="RefSeq" id="WP_145909383.1">
    <property type="nucleotide sequence ID" value="NZ_BAAAMZ010000001.1"/>
</dbReference>
<sequence>MPLPDRPAPEDPTPERTTAVDVHLDDFDDLGALPSAFDLFAGAFFARPDLAFAAAANGGPPFSGSPAHS</sequence>
<dbReference type="EMBL" id="VIWT01000003">
    <property type="protein sequence ID" value="TWF90155.1"/>
    <property type="molecule type" value="Genomic_DNA"/>
</dbReference>
<gene>
    <name evidence="1" type="ORF">FHX73_13199</name>
</gene>
<organism evidence="1 2">
    <name type="scientific">Kitasatospora viridis</name>
    <dbReference type="NCBI Taxonomy" id="281105"/>
    <lineage>
        <taxon>Bacteria</taxon>
        <taxon>Bacillati</taxon>
        <taxon>Actinomycetota</taxon>
        <taxon>Actinomycetes</taxon>
        <taxon>Kitasatosporales</taxon>
        <taxon>Streptomycetaceae</taxon>
        <taxon>Kitasatospora</taxon>
    </lineage>
</organism>
<name>A0A561TSQ8_9ACTN</name>
<comment type="caution">
    <text evidence="1">The sequence shown here is derived from an EMBL/GenBank/DDBJ whole genome shotgun (WGS) entry which is preliminary data.</text>
</comment>